<dbReference type="PROSITE" id="PS51194">
    <property type="entry name" value="HELICASE_CTER"/>
    <property type="match status" value="1"/>
</dbReference>
<dbReference type="SUPFAM" id="SSF52540">
    <property type="entry name" value="P-loop containing nucleoside triphosphate hydrolases"/>
    <property type="match status" value="2"/>
</dbReference>
<evidence type="ECO:0000256" key="1">
    <source>
        <dbReference type="ARBA" id="ARBA00022801"/>
    </source>
</evidence>
<gene>
    <name evidence="5" type="ORF">KB213_06680</name>
</gene>
<comment type="caution">
    <text evidence="5">The sequence shown here is derived from an EMBL/GenBank/DDBJ whole genome shotgun (WGS) entry which is preliminary data.</text>
</comment>
<dbReference type="PANTHER" id="PTHR45766">
    <property type="entry name" value="DNA ANNEALING HELICASE AND ENDONUCLEASE ZRANB3 FAMILY MEMBER"/>
    <property type="match status" value="1"/>
</dbReference>
<dbReference type="PANTHER" id="PTHR45766:SF6">
    <property type="entry name" value="SWI_SNF-RELATED MATRIX-ASSOCIATED ACTIN-DEPENDENT REGULATOR OF CHROMATIN SUBFAMILY A-LIKE PROTEIN 1"/>
    <property type="match status" value="1"/>
</dbReference>
<keyword evidence="2" id="KW-0175">Coiled coil</keyword>
<protein>
    <submittedName>
        <fullName evidence="5">DEAD/DEAH box helicase</fullName>
    </submittedName>
</protein>
<dbReference type="InterPro" id="IPR049730">
    <property type="entry name" value="SNF2/RAD54-like_C"/>
</dbReference>
<name>A0ABS5E750_9PROT</name>
<keyword evidence="1" id="KW-0378">Hydrolase</keyword>
<dbReference type="CDD" id="cd18793">
    <property type="entry name" value="SF2_C_SNF"/>
    <property type="match status" value="1"/>
</dbReference>
<proteinExistence type="predicted"/>
<accession>A0ABS5E750</accession>
<dbReference type="InterPro" id="IPR001650">
    <property type="entry name" value="Helicase_C-like"/>
</dbReference>
<evidence type="ECO:0000313" key="6">
    <source>
        <dbReference type="Proteomes" id="UP000677812"/>
    </source>
</evidence>
<dbReference type="InterPro" id="IPR000330">
    <property type="entry name" value="SNF2_N"/>
</dbReference>
<dbReference type="InterPro" id="IPR014001">
    <property type="entry name" value="Helicase_ATP-bd"/>
</dbReference>
<dbReference type="RefSeq" id="WP_211681463.1">
    <property type="nucleotide sequence ID" value="NZ_JAGRQH010000003.1"/>
</dbReference>
<feature type="domain" description="Helicase C-terminal" evidence="4">
    <location>
        <begin position="422"/>
        <end position="567"/>
    </location>
</feature>
<evidence type="ECO:0000259" key="3">
    <source>
        <dbReference type="PROSITE" id="PS51192"/>
    </source>
</evidence>
<evidence type="ECO:0000256" key="2">
    <source>
        <dbReference type="SAM" id="Coils"/>
    </source>
</evidence>
<keyword evidence="5" id="KW-0067">ATP-binding</keyword>
<feature type="coiled-coil region" evidence="2">
    <location>
        <begin position="357"/>
        <end position="399"/>
    </location>
</feature>
<dbReference type="EMBL" id="JAGRQH010000003">
    <property type="protein sequence ID" value="MBR0559738.1"/>
    <property type="molecule type" value="Genomic_DNA"/>
</dbReference>
<keyword evidence="5" id="KW-0547">Nucleotide-binding</keyword>
<keyword evidence="6" id="KW-1185">Reference proteome</keyword>
<evidence type="ECO:0000259" key="4">
    <source>
        <dbReference type="PROSITE" id="PS51194"/>
    </source>
</evidence>
<dbReference type="Gene3D" id="3.40.50.10810">
    <property type="entry name" value="Tandem AAA-ATPase domain"/>
    <property type="match status" value="1"/>
</dbReference>
<organism evidence="5 6">
    <name type="scientific">Neokomagataea anthophila</name>
    <dbReference type="NCBI Taxonomy" id="2826925"/>
    <lineage>
        <taxon>Bacteria</taxon>
        <taxon>Pseudomonadati</taxon>
        <taxon>Pseudomonadota</taxon>
        <taxon>Alphaproteobacteria</taxon>
        <taxon>Acetobacterales</taxon>
        <taxon>Acetobacteraceae</taxon>
        <taxon>Neokomagataea</taxon>
    </lineage>
</organism>
<feature type="domain" description="Helicase ATP-binding" evidence="3">
    <location>
        <begin position="124"/>
        <end position="282"/>
    </location>
</feature>
<reference evidence="5 6" key="1">
    <citation type="submission" date="2021-04" db="EMBL/GenBank/DDBJ databases">
        <title>The complete genome sequence of Neokomagataea sp. TBRC 2177.</title>
        <authorList>
            <person name="Charoenyingcharoen P."/>
            <person name="Yukphan P."/>
        </authorList>
    </citation>
    <scope>NUCLEOTIDE SEQUENCE [LARGE SCALE GENOMIC DNA]</scope>
    <source>
        <strain evidence="5 6">TBRC 2177</strain>
    </source>
</reference>
<evidence type="ECO:0000313" key="5">
    <source>
        <dbReference type="EMBL" id="MBR0559738.1"/>
    </source>
</evidence>
<dbReference type="Pfam" id="PF00271">
    <property type="entry name" value="Helicase_C"/>
    <property type="match status" value="1"/>
</dbReference>
<dbReference type="Gene3D" id="3.40.50.300">
    <property type="entry name" value="P-loop containing nucleotide triphosphate hydrolases"/>
    <property type="match status" value="1"/>
</dbReference>
<dbReference type="SMART" id="SM00487">
    <property type="entry name" value="DEXDc"/>
    <property type="match status" value="1"/>
</dbReference>
<dbReference type="InterPro" id="IPR038718">
    <property type="entry name" value="SNF2-like_sf"/>
</dbReference>
<sequence length="567" mass="64427">MIIDKEIYNDRTRYFVISDYSEKDDIKECGFVWSSIFKRWQTYNPSKVIKLLDECEPELAEGLVDDAFRTELQEAVIEYNARIEAEKLAIERAVALSRSVVPSEGFTVPCGQDFAFLPYQLAGIEQALQRPNILIGDEMGLGKTAQAIGAINGSDVQKVLIICTASLSKNWANEIQKFGSRDLSVGFATTKKIDDSDILITTYDVFSRDNEINKQIKNMSFDLLILDECHYVKNAKSKRTKNILGKGGKGGIPAKRRIYMTGTPLMNRPLELWPICNSLAPNIFPDFMYFAKKYCDAFESRYGWDFSGASNLDELNEKLRSSIMIRRVKNDVLKELPKKIRQVIELPVTTKQEKDALKAEQKHKKEYEAYKKQLEELEKNKKDTTTAEYEEQVKNLKSNVGSVLLGEIAKLRKDTAIAKLPQCIQIIKDIIDEEPDQKVIVFAHHKEIIAGLCEGLKDLGVLKIDGSTDKENRQDIVDSFQNDERYKIFVGSIHACSEGLTLTRANRVVFCEIDWTPAKMSQAEDRAHRIGQDSTVFVQHLLLEGSFDADMAQKIAKKQKIIDETME</sequence>
<dbReference type="Pfam" id="PF00176">
    <property type="entry name" value="SNF2-rel_dom"/>
    <property type="match status" value="1"/>
</dbReference>
<dbReference type="GO" id="GO:0004386">
    <property type="term" value="F:helicase activity"/>
    <property type="evidence" value="ECO:0007669"/>
    <property type="project" value="UniProtKB-KW"/>
</dbReference>
<dbReference type="PROSITE" id="PS51192">
    <property type="entry name" value="HELICASE_ATP_BIND_1"/>
    <property type="match status" value="1"/>
</dbReference>
<dbReference type="SMART" id="SM00490">
    <property type="entry name" value="HELICc"/>
    <property type="match status" value="1"/>
</dbReference>
<keyword evidence="5" id="KW-0347">Helicase</keyword>
<dbReference type="InterPro" id="IPR027417">
    <property type="entry name" value="P-loop_NTPase"/>
</dbReference>
<dbReference type="Proteomes" id="UP000677812">
    <property type="component" value="Unassembled WGS sequence"/>
</dbReference>